<accession>A0ACA9L6L0</accession>
<evidence type="ECO:0000313" key="1">
    <source>
        <dbReference type="EMBL" id="CAG8513670.1"/>
    </source>
</evidence>
<sequence length="88" mass="10384">PILNLNRNSLLFAYLKPEANQAYETNIEQMIMAFYEYPIYLPYYDSRDMLQRSYEQLLNIVKALGICQAQNYHASITSLMSGHLKLMW</sequence>
<protein>
    <submittedName>
        <fullName evidence="1">12865_t:CDS:1</fullName>
    </submittedName>
</protein>
<name>A0ACA9L6L0_9GLOM</name>
<comment type="caution">
    <text evidence="1">The sequence shown here is derived from an EMBL/GenBank/DDBJ whole genome shotgun (WGS) entry which is preliminary data.</text>
</comment>
<proteinExistence type="predicted"/>
<dbReference type="Proteomes" id="UP000789366">
    <property type="component" value="Unassembled WGS sequence"/>
</dbReference>
<organism evidence="1 2">
    <name type="scientific">Cetraspora pellucida</name>
    <dbReference type="NCBI Taxonomy" id="1433469"/>
    <lineage>
        <taxon>Eukaryota</taxon>
        <taxon>Fungi</taxon>
        <taxon>Fungi incertae sedis</taxon>
        <taxon>Mucoromycota</taxon>
        <taxon>Glomeromycotina</taxon>
        <taxon>Glomeromycetes</taxon>
        <taxon>Diversisporales</taxon>
        <taxon>Gigasporaceae</taxon>
        <taxon>Cetraspora</taxon>
    </lineage>
</organism>
<keyword evidence="2" id="KW-1185">Reference proteome</keyword>
<reference evidence="1" key="1">
    <citation type="submission" date="2021-06" db="EMBL/GenBank/DDBJ databases">
        <authorList>
            <person name="Kallberg Y."/>
            <person name="Tangrot J."/>
            <person name="Rosling A."/>
        </authorList>
    </citation>
    <scope>NUCLEOTIDE SEQUENCE</scope>
    <source>
        <strain evidence="1">28 12/20/2015</strain>
    </source>
</reference>
<feature type="non-terminal residue" evidence="1">
    <location>
        <position position="1"/>
    </location>
</feature>
<dbReference type="EMBL" id="CAJVPW010002810">
    <property type="protein sequence ID" value="CAG8513670.1"/>
    <property type="molecule type" value="Genomic_DNA"/>
</dbReference>
<evidence type="ECO:0000313" key="2">
    <source>
        <dbReference type="Proteomes" id="UP000789366"/>
    </source>
</evidence>
<gene>
    <name evidence="1" type="ORF">SPELUC_LOCUS3596</name>
</gene>